<evidence type="ECO:0000256" key="3">
    <source>
        <dbReference type="ARBA" id="ARBA00022777"/>
    </source>
</evidence>
<dbReference type="InterPro" id="IPR002173">
    <property type="entry name" value="Carboh/pur_kinase_PfkB_CS"/>
</dbReference>
<dbReference type="AlphaFoldDB" id="A0A318A261"/>
<evidence type="ECO:0000259" key="4">
    <source>
        <dbReference type="Pfam" id="PF00294"/>
    </source>
</evidence>
<reference evidence="5 6" key="1">
    <citation type="submission" date="2018-05" db="EMBL/GenBank/DDBJ databases">
        <title>Genetic diversity of glacier-inhabiting Cryobacterium bacteria in China and description of Cryobacterium mengkeensis sp. nov. and Arthrobacter glacialis sp. nov.</title>
        <authorList>
            <person name="Liu Q."/>
            <person name="Xin Y.-H."/>
        </authorList>
    </citation>
    <scope>NUCLEOTIDE SEQUENCE [LARGE SCALE GENOMIC DNA]</scope>
    <source>
        <strain evidence="5 6">SK-1</strain>
    </source>
</reference>
<evidence type="ECO:0000256" key="2">
    <source>
        <dbReference type="ARBA" id="ARBA00022679"/>
    </source>
</evidence>
<keyword evidence="6" id="KW-1185">Reference proteome</keyword>
<accession>A0A318A261</accession>
<dbReference type="Pfam" id="PF00294">
    <property type="entry name" value="PfkB"/>
    <property type="match status" value="1"/>
</dbReference>
<dbReference type="CDD" id="cd01166">
    <property type="entry name" value="KdgK"/>
    <property type="match status" value="1"/>
</dbReference>
<keyword evidence="3 5" id="KW-0418">Kinase</keyword>
<proteinExistence type="inferred from homology"/>
<dbReference type="InterPro" id="IPR029056">
    <property type="entry name" value="Ribokinase-like"/>
</dbReference>
<dbReference type="PROSITE" id="PS00584">
    <property type="entry name" value="PFKB_KINASES_2"/>
    <property type="match status" value="1"/>
</dbReference>
<dbReference type="Gene3D" id="3.40.1190.20">
    <property type="match status" value="1"/>
</dbReference>
<keyword evidence="2" id="KW-0808">Transferase</keyword>
<dbReference type="GO" id="GO:0016301">
    <property type="term" value="F:kinase activity"/>
    <property type="evidence" value="ECO:0007669"/>
    <property type="project" value="UniProtKB-KW"/>
</dbReference>
<dbReference type="SUPFAM" id="SSF53613">
    <property type="entry name" value="Ribokinase-like"/>
    <property type="match status" value="1"/>
</dbReference>
<dbReference type="OrthoDB" id="9808601at2"/>
<organism evidence="5 6">
    <name type="scientific">Cryobacterium arcticum</name>
    <dbReference type="NCBI Taxonomy" id="670052"/>
    <lineage>
        <taxon>Bacteria</taxon>
        <taxon>Bacillati</taxon>
        <taxon>Actinomycetota</taxon>
        <taxon>Actinomycetes</taxon>
        <taxon>Micrococcales</taxon>
        <taxon>Microbacteriaceae</taxon>
        <taxon>Cryobacterium</taxon>
    </lineage>
</organism>
<evidence type="ECO:0000313" key="6">
    <source>
        <dbReference type="Proteomes" id="UP000246722"/>
    </source>
</evidence>
<sequence>MPTPPPGTGPELLAVGETMAMVAPLTGDRLAEAEHFRLDAGGAESNVAAHVAALGHRAGWFSRLGDDALGRRVRAQLKARGVDVSSVITDPVHPTGLYVKDPGNGVRYYRAGSAASQLSIADAELVDLRGVRILHVSGITAAISDSAAGFLRRLMRRARDAGVLVSFDVNHRLALWDCAVAADALAALARRADLVFTGRDEAESLWGTVSASEVRAHFADVPELVVKDGSIGATTYLGDQEVFEPALVVDVVDVVGAGDAFAGGYLAALLEGATPAERLRAGHRRAALTLQTTGDSIDERVL</sequence>
<evidence type="ECO:0000313" key="5">
    <source>
        <dbReference type="EMBL" id="PXA72386.1"/>
    </source>
</evidence>
<dbReference type="PANTHER" id="PTHR43320:SF2">
    <property type="entry name" value="2-DEHYDRO-3-DEOXYGLUCONOKINASE_2-DEHYDRO-3-DEOXYGALACTONOKINASE"/>
    <property type="match status" value="1"/>
</dbReference>
<evidence type="ECO:0000256" key="1">
    <source>
        <dbReference type="ARBA" id="ARBA00010688"/>
    </source>
</evidence>
<dbReference type="InterPro" id="IPR011611">
    <property type="entry name" value="PfkB_dom"/>
</dbReference>
<comment type="caution">
    <text evidence="5">The sequence shown here is derived from an EMBL/GenBank/DDBJ whole genome shotgun (WGS) entry which is preliminary data.</text>
</comment>
<dbReference type="InterPro" id="IPR052700">
    <property type="entry name" value="Carb_kinase_PfkB-like"/>
</dbReference>
<gene>
    <name evidence="5" type="ORF">CTB96_03100</name>
</gene>
<comment type="similarity">
    <text evidence="1">Belongs to the carbohydrate kinase PfkB family.</text>
</comment>
<feature type="domain" description="Carbohydrate kinase PfkB" evidence="4">
    <location>
        <begin position="12"/>
        <end position="297"/>
    </location>
</feature>
<dbReference type="Proteomes" id="UP000246722">
    <property type="component" value="Unassembled WGS sequence"/>
</dbReference>
<protein>
    <submittedName>
        <fullName evidence="5">Carbohydrate kinase</fullName>
    </submittedName>
</protein>
<dbReference type="EMBL" id="QHLY01000005">
    <property type="protein sequence ID" value="PXA72386.1"/>
    <property type="molecule type" value="Genomic_DNA"/>
</dbReference>
<name>A0A318A261_9MICO</name>
<dbReference type="PANTHER" id="PTHR43320">
    <property type="entry name" value="SUGAR KINASE"/>
    <property type="match status" value="1"/>
</dbReference>